<dbReference type="GO" id="GO:0043565">
    <property type="term" value="F:sequence-specific DNA binding"/>
    <property type="evidence" value="ECO:0007669"/>
    <property type="project" value="InterPro"/>
</dbReference>
<dbReference type="SMART" id="SM00342">
    <property type="entry name" value="HTH_ARAC"/>
    <property type="match status" value="1"/>
</dbReference>
<evidence type="ECO:0000259" key="4">
    <source>
        <dbReference type="PROSITE" id="PS01124"/>
    </source>
</evidence>
<dbReference type="PROSITE" id="PS00041">
    <property type="entry name" value="HTH_ARAC_FAMILY_1"/>
    <property type="match status" value="1"/>
</dbReference>
<dbReference type="EMBL" id="CP019650">
    <property type="protein sequence ID" value="AQQ67991.1"/>
    <property type="molecule type" value="Genomic_DNA"/>
</dbReference>
<dbReference type="AlphaFoldDB" id="A0A1Q2M5M8"/>
<dbReference type="GO" id="GO:0003700">
    <property type="term" value="F:DNA-binding transcription factor activity"/>
    <property type="evidence" value="ECO:0007669"/>
    <property type="project" value="InterPro"/>
</dbReference>
<dbReference type="PROSITE" id="PS01124">
    <property type="entry name" value="HTH_ARAC_FAMILY_2"/>
    <property type="match status" value="1"/>
</dbReference>
<keyword evidence="1" id="KW-0805">Transcription regulation</keyword>
<dbReference type="STRING" id="260552.Mag101_10335"/>
<dbReference type="InterPro" id="IPR009057">
    <property type="entry name" value="Homeodomain-like_sf"/>
</dbReference>
<keyword evidence="2" id="KW-0238">DNA-binding</keyword>
<dbReference type="InterPro" id="IPR020449">
    <property type="entry name" value="Tscrpt_reg_AraC-type_HTH"/>
</dbReference>
<dbReference type="PANTHER" id="PTHR43280:SF2">
    <property type="entry name" value="HTH-TYPE TRANSCRIPTIONAL REGULATOR EXSA"/>
    <property type="match status" value="1"/>
</dbReference>
<dbReference type="KEGG" id="maga:Mag101_10335"/>
<evidence type="ECO:0000256" key="3">
    <source>
        <dbReference type="ARBA" id="ARBA00023163"/>
    </source>
</evidence>
<dbReference type="PRINTS" id="PR00032">
    <property type="entry name" value="HTHARAC"/>
</dbReference>
<proteinExistence type="predicted"/>
<keyword evidence="6" id="KW-1185">Reference proteome</keyword>
<reference evidence="5" key="1">
    <citation type="submission" date="2017-02" db="EMBL/GenBank/DDBJ databases">
        <title>Genome of Microbulbifer agarilyticus GP101.</title>
        <authorList>
            <person name="Jung J."/>
            <person name="Bae S.S."/>
            <person name="Baek K."/>
        </authorList>
    </citation>
    <scope>NUCLEOTIDE SEQUENCE [LARGE SCALE GENOMIC DNA]</scope>
    <source>
        <strain evidence="5">GP101</strain>
    </source>
</reference>
<accession>A0A1Q2M5M8</accession>
<dbReference type="eggNOG" id="COG4977">
    <property type="taxonomic scope" value="Bacteria"/>
</dbReference>
<evidence type="ECO:0000256" key="1">
    <source>
        <dbReference type="ARBA" id="ARBA00023015"/>
    </source>
</evidence>
<feature type="domain" description="HTH araC/xylS-type" evidence="4">
    <location>
        <begin position="11"/>
        <end position="109"/>
    </location>
</feature>
<dbReference type="PANTHER" id="PTHR43280">
    <property type="entry name" value="ARAC-FAMILY TRANSCRIPTIONAL REGULATOR"/>
    <property type="match status" value="1"/>
</dbReference>
<dbReference type="SUPFAM" id="SSF46689">
    <property type="entry name" value="Homeodomain-like"/>
    <property type="match status" value="2"/>
</dbReference>
<dbReference type="Gene3D" id="1.10.10.60">
    <property type="entry name" value="Homeodomain-like"/>
    <property type="match status" value="1"/>
</dbReference>
<keyword evidence="3" id="KW-0804">Transcription</keyword>
<protein>
    <recommendedName>
        <fullName evidence="4">HTH araC/xylS-type domain-containing protein</fullName>
    </recommendedName>
</protein>
<evidence type="ECO:0000256" key="2">
    <source>
        <dbReference type="ARBA" id="ARBA00023125"/>
    </source>
</evidence>
<dbReference type="OrthoDB" id="9803764at2"/>
<gene>
    <name evidence="5" type="ORF">Mag101_10335</name>
</gene>
<name>A0A1Q2M5M8_9GAMM</name>
<dbReference type="InterPro" id="IPR018060">
    <property type="entry name" value="HTH_AraC"/>
</dbReference>
<evidence type="ECO:0000313" key="5">
    <source>
        <dbReference type="EMBL" id="AQQ67991.1"/>
    </source>
</evidence>
<dbReference type="InterPro" id="IPR018062">
    <property type="entry name" value="HTH_AraC-typ_CS"/>
</dbReference>
<dbReference type="Proteomes" id="UP000188219">
    <property type="component" value="Chromosome"/>
</dbReference>
<sequence length="135" mass="15418">MVVLQDRQLLDEALALMSNNLAEPLRTGELATYLDISVKKLERIFSRFKGILPARFYRELRLQHARVLLLESEQSIDAIGQQCGFRSASHFSRCFKEHFGRSPRGERMFGEPSDAALQFCVDSPKLENFRVGVSL</sequence>
<evidence type="ECO:0000313" key="6">
    <source>
        <dbReference type="Proteomes" id="UP000188219"/>
    </source>
</evidence>
<organism evidence="5 6">
    <name type="scientific">Microbulbifer agarilyticus</name>
    <dbReference type="NCBI Taxonomy" id="260552"/>
    <lineage>
        <taxon>Bacteria</taxon>
        <taxon>Pseudomonadati</taxon>
        <taxon>Pseudomonadota</taxon>
        <taxon>Gammaproteobacteria</taxon>
        <taxon>Cellvibrionales</taxon>
        <taxon>Microbulbiferaceae</taxon>
        <taxon>Microbulbifer</taxon>
    </lineage>
</organism>
<dbReference type="Pfam" id="PF12833">
    <property type="entry name" value="HTH_18"/>
    <property type="match status" value="1"/>
</dbReference>
<dbReference type="RefSeq" id="WP_077404389.1">
    <property type="nucleotide sequence ID" value="NZ_CP019650.1"/>
</dbReference>